<dbReference type="InterPro" id="IPR036322">
    <property type="entry name" value="WD40_repeat_dom_sf"/>
</dbReference>
<sequence>MSDAMAWEVDTSRRLFNNVSSALAYPYHKLILSAGEEKTIRVWEMPKRTAVQTRSSEHDRIWAMRSSPVAGGTKLVRSGRRMDWVDEDEDEDTGEGEVADVEKSAQILDFNQLSIRRDLQRTAEHAEKR</sequence>
<dbReference type="OrthoDB" id="2965236at2759"/>
<gene>
    <name evidence="3" type="ORF">CALVIDRAFT_568737</name>
</gene>
<evidence type="ECO:0000313" key="3">
    <source>
        <dbReference type="EMBL" id="KZO90866.1"/>
    </source>
</evidence>
<dbReference type="Gene3D" id="2.130.10.10">
    <property type="entry name" value="YVTN repeat-like/Quinoprotein amine dehydrogenase"/>
    <property type="match status" value="1"/>
</dbReference>
<feature type="repeat" description="WD" evidence="1">
    <location>
        <begin position="26"/>
        <end position="53"/>
    </location>
</feature>
<evidence type="ECO:0000256" key="2">
    <source>
        <dbReference type="SAM" id="MobiDB-lite"/>
    </source>
</evidence>
<evidence type="ECO:0000313" key="4">
    <source>
        <dbReference type="Proteomes" id="UP000076738"/>
    </source>
</evidence>
<dbReference type="Proteomes" id="UP000076738">
    <property type="component" value="Unassembled WGS sequence"/>
</dbReference>
<proteinExistence type="predicted"/>
<dbReference type="PROSITE" id="PS50082">
    <property type="entry name" value="WD_REPEATS_2"/>
    <property type="match status" value="1"/>
</dbReference>
<dbReference type="InterPro" id="IPR001680">
    <property type="entry name" value="WD40_rpt"/>
</dbReference>
<dbReference type="InterPro" id="IPR015943">
    <property type="entry name" value="WD40/YVTN_repeat-like_dom_sf"/>
</dbReference>
<evidence type="ECO:0000256" key="1">
    <source>
        <dbReference type="PROSITE-ProRule" id="PRU00221"/>
    </source>
</evidence>
<organism evidence="3 4">
    <name type="scientific">Calocera viscosa (strain TUFC12733)</name>
    <dbReference type="NCBI Taxonomy" id="1330018"/>
    <lineage>
        <taxon>Eukaryota</taxon>
        <taxon>Fungi</taxon>
        <taxon>Dikarya</taxon>
        <taxon>Basidiomycota</taxon>
        <taxon>Agaricomycotina</taxon>
        <taxon>Dacrymycetes</taxon>
        <taxon>Dacrymycetales</taxon>
        <taxon>Dacrymycetaceae</taxon>
        <taxon>Calocera</taxon>
    </lineage>
</organism>
<feature type="region of interest" description="Disordered" evidence="2">
    <location>
        <begin position="80"/>
        <end position="99"/>
    </location>
</feature>
<dbReference type="EMBL" id="KV417333">
    <property type="protein sequence ID" value="KZO90866.1"/>
    <property type="molecule type" value="Genomic_DNA"/>
</dbReference>
<dbReference type="SUPFAM" id="SSF50978">
    <property type="entry name" value="WD40 repeat-like"/>
    <property type="match status" value="1"/>
</dbReference>
<feature type="compositionally biased region" description="Acidic residues" evidence="2">
    <location>
        <begin position="85"/>
        <end position="99"/>
    </location>
</feature>
<keyword evidence="1" id="KW-0853">WD repeat</keyword>
<accession>A0A167GSQ4</accession>
<dbReference type="STRING" id="1330018.A0A167GSQ4"/>
<protein>
    <recommendedName>
        <fullName evidence="5">WD40 repeat-like protein</fullName>
    </recommendedName>
</protein>
<keyword evidence="4" id="KW-1185">Reference proteome</keyword>
<name>A0A167GSQ4_CALVF</name>
<reference evidence="3 4" key="1">
    <citation type="journal article" date="2016" name="Mol. Biol. Evol.">
        <title>Comparative Genomics of Early-Diverging Mushroom-Forming Fungi Provides Insights into the Origins of Lignocellulose Decay Capabilities.</title>
        <authorList>
            <person name="Nagy L.G."/>
            <person name="Riley R."/>
            <person name="Tritt A."/>
            <person name="Adam C."/>
            <person name="Daum C."/>
            <person name="Floudas D."/>
            <person name="Sun H."/>
            <person name="Yadav J.S."/>
            <person name="Pangilinan J."/>
            <person name="Larsson K.H."/>
            <person name="Matsuura K."/>
            <person name="Barry K."/>
            <person name="Labutti K."/>
            <person name="Kuo R."/>
            <person name="Ohm R.A."/>
            <person name="Bhattacharya S.S."/>
            <person name="Shirouzu T."/>
            <person name="Yoshinaga Y."/>
            <person name="Martin F.M."/>
            <person name="Grigoriev I.V."/>
            <person name="Hibbett D.S."/>
        </authorList>
    </citation>
    <scope>NUCLEOTIDE SEQUENCE [LARGE SCALE GENOMIC DNA]</scope>
    <source>
        <strain evidence="3 4">TUFC12733</strain>
    </source>
</reference>
<dbReference type="AlphaFoldDB" id="A0A167GSQ4"/>
<evidence type="ECO:0008006" key="5">
    <source>
        <dbReference type="Google" id="ProtNLM"/>
    </source>
</evidence>